<dbReference type="InterPro" id="IPR000866">
    <property type="entry name" value="AhpC/TSA"/>
</dbReference>
<protein>
    <submittedName>
        <fullName evidence="2">Thioredoxin family protein</fullName>
    </submittedName>
</protein>
<dbReference type="CDD" id="cd02969">
    <property type="entry name" value="PRX_like1"/>
    <property type="match status" value="1"/>
</dbReference>
<evidence type="ECO:0000313" key="2">
    <source>
        <dbReference type="EMBL" id="MBC5994436.1"/>
    </source>
</evidence>
<keyword evidence="3" id="KW-1185">Reference proteome</keyword>
<dbReference type="RefSeq" id="WP_187068462.1">
    <property type="nucleotide sequence ID" value="NZ_JACRVF010000005.1"/>
</dbReference>
<proteinExistence type="predicted"/>
<dbReference type="SUPFAM" id="SSF52833">
    <property type="entry name" value="Thioredoxin-like"/>
    <property type="match status" value="1"/>
</dbReference>
<evidence type="ECO:0000313" key="3">
    <source>
        <dbReference type="Proteomes" id="UP000603640"/>
    </source>
</evidence>
<dbReference type="InterPro" id="IPR036249">
    <property type="entry name" value="Thioredoxin-like_sf"/>
</dbReference>
<dbReference type="GO" id="GO:0016491">
    <property type="term" value="F:oxidoreductase activity"/>
    <property type="evidence" value="ECO:0007669"/>
    <property type="project" value="InterPro"/>
</dbReference>
<dbReference type="PROSITE" id="PS51352">
    <property type="entry name" value="THIOREDOXIN_2"/>
    <property type="match status" value="1"/>
</dbReference>
<sequence>MKNPILPLLCMFCLFLLGCDEGTATNAEAETIAGDAGYQVGDTATDFKLKNVDGKMVSMADYKDAKGFIVTFTCNTCPFSKAYEDRIIALHKKYAPKGYPVVAINPNDVKESRKDSYEHMQERAKEKNFPFPYLHDETQEIAKAYGATRTPHLYIVQKQQDGQFKVAYIGAIDDNSRDAQEVQKKYAETALGELLANKPVSQASTKAIGCTIKWRES</sequence>
<dbReference type="AlphaFoldDB" id="A0A923SL32"/>
<name>A0A923SL32_9BACT</name>
<dbReference type="Pfam" id="PF00578">
    <property type="entry name" value="AhpC-TSA"/>
    <property type="match status" value="1"/>
</dbReference>
<dbReference type="EMBL" id="JACRVF010000005">
    <property type="protein sequence ID" value="MBC5994436.1"/>
    <property type="molecule type" value="Genomic_DNA"/>
</dbReference>
<dbReference type="PANTHER" id="PTHR43640:SF1">
    <property type="entry name" value="THIOREDOXIN-DEPENDENT PEROXIREDOXIN"/>
    <property type="match status" value="1"/>
</dbReference>
<comment type="caution">
    <text evidence="2">The sequence shown here is derived from an EMBL/GenBank/DDBJ whole genome shotgun (WGS) entry which is preliminary data.</text>
</comment>
<dbReference type="PANTHER" id="PTHR43640">
    <property type="entry name" value="OS07G0260300 PROTEIN"/>
    <property type="match status" value="1"/>
</dbReference>
<evidence type="ECO:0000259" key="1">
    <source>
        <dbReference type="PROSITE" id="PS51352"/>
    </source>
</evidence>
<feature type="domain" description="Thioredoxin" evidence="1">
    <location>
        <begin position="38"/>
        <end position="192"/>
    </location>
</feature>
<dbReference type="Gene3D" id="3.40.30.10">
    <property type="entry name" value="Glutaredoxin"/>
    <property type="match status" value="1"/>
</dbReference>
<dbReference type="Proteomes" id="UP000603640">
    <property type="component" value="Unassembled WGS sequence"/>
</dbReference>
<dbReference type="InterPro" id="IPR047262">
    <property type="entry name" value="PRX-like1"/>
</dbReference>
<dbReference type="InterPro" id="IPR013766">
    <property type="entry name" value="Thioredoxin_domain"/>
</dbReference>
<organism evidence="2 3">
    <name type="scientific">Pontibacter cellulosilyticus</name>
    <dbReference type="NCBI Taxonomy" id="1720253"/>
    <lineage>
        <taxon>Bacteria</taxon>
        <taxon>Pseudomonadati</taxon>
        <taxon>Bacteroidota</taxon>
        <taxon>Cytophagia</taxon>
        <taxon>Cytophagales</taxon>
        <taxon>Hymenobacteraceae</taxon>
        <taxon>Pontibacter</taxon>
    </lineage>
</organism>
<reference evidence="2" key="1">
    <citation type="submission" date="2020-08" db="EMBL/GenBank/DDBJ databases">
        <title>Pontibacter sp. SD6 16S ribosomal RNA gene Genome sequencing and assembly.</title>
        <authorList>
            <person name="Kang M."/>
        </authorList>
    </citation>
    <scope>NUCLEOTIDE SEQUENCE</scope>
    <source>
        <strain evidence="2">SD6</strain>
    </source>
</reference>
<accession>A0A923SL32</accession>
<dbReference type="GO" id="GO:0016209">
    <property type="term" value="F:antioxidant activity"/>
    <property type="evidence" value="ECO:0007669"/>
    <property type="project" value="InterPro"/>
</dbReference>
<dbReference type="PROSITE" id="PS51257">
    <property type="entry name" value="PROKAR_LIPOPROTEIN"/>
    <property type="match status" value="1"/>
</dbReference>
<gene>
    <name evidence="2" type="ORF">H8S84_16430</name>
</gene>